<dbReference type="VEuPathDB" id="FungiDB:PAAG_04702"/>
<dbReference type="GeneID" id="9096626"/>
<dbReference type="AlphaFoldDB" id="C1H273"/>
<sequence length="106" mass="11565">MQKFGRWVAGRIESLTAPEDIGKLTAENAFGDDGVVGGNAPVFIGGIPLVMPLKALEKDQGNALLKYYAIFGEGKGVAWDLERTKYFRKGIHALMAEEWARANLVV</sequence>
<evidence type="ECO:0000313" key="2">
    <source>
        <dbReference type="Proteomes" id="UP000002059"/>
    </source>
</evidence>
<reference evidence="1 2" key="1">
    <citation type="journal article" date="2011" name="PLoS Genet.">
        <title>Comparative genomic analysis of human fungal pathogens causing paracoccidioidomycosis.</title>
        <authorList>
            <person name="Desjardins C.A."/>
            <person name="Champion M.D."/>
            <person name="Holder J.W."/>
            <person name="Muszewska A."/>
            <person name="Goldberg J."/>
            <person name="Bailao A.M."/>
            <person name="Brigido M.M."/>
            <person name="Ferreira M.E."/>
            <person name="Garcia A.M."/>
            <person name="Grynberg M."/>
            <person name="Gujja S."/>
            <person name="Heiman D.I."/>
            <person name="Henn M.R."/>
            <person name="Kodira C.D."/>
            <person name="Leon-Narvaez H."/>
            <person name="Longo L.V."/>
            <person name="Ma L.J."/>
            <person name="Malavazi I."/>
            <person name="Matsuo A.L."/>
            <person name="Morais F.V."/>
            <person name="Pereira M."/>
            <person name="Rodriguez-Brito S."/>
            <person name="Sakthikumar S."/>
            <person name="Salem-Izacc S.M."/>
            <person name="Sykes S.M."/>
            <person name="Teixeira M.M."/>
            <person name="Vallejo M.C."/>
            <person name="Walter M.E."/>
            <person name="Yandava C."/>
            <person name="Young S."/>
            <person name="Zeng Q."/>
            <person name="Zucker J."/>
            <person name="Felipe M.S."/>
            <person name="Goldman G.H."/>
            <person name="Haas B.J."/>
            <person name="McEwen J.G."/>
            <person name="Nino-Vega G."/>
            <person name="Puccia R."/>
            <person name="San-Blas G."/>
            <person name="Soares C.M."/>
            <person name="Birren B.W."/>
            <person name="Cuomo C.A."/>
        </authorList>
    </citation>
    <scope>NUCLEOTIDE SEQUENCE [LARGE SCALE GENOMIC DNA]</scope>
    <source>
        <strain evidence="2">ATCC MYA-826 / Pb01</strain>
    </source>
</reference>
<dbReference type="KEGG" id="pbl:PAAG_04702"/>
<accession>C1H273</accession>
<dbReference type="EMBL" id="KN294003">
    <property type="protein sequence ID" value="EEH33653.2"/>
    <property type="molecule type" value="Genomic_DNA"/>
</dbReference>
<dbReference type="OrthoDB" id="5283654at2759"/>
<dbReference type="RefSeq" id="XP_015699570.1">
    <property type="nucleotide sequence ID" value="XM_015845344.1"/>
</dbReference>
<organism evidence="1 2">
    <name type="scientific">Paracoccidioides lutzii (strain ATCC MYA-826 / Pb01)</name>
    <name type="common">Paracoccidioides brasiliensis</name>
    <dbReference type="NCBI Taxonomy" id="502779"/>
    <lineage>
        <taxon>Eukaryota</taxon>
        <taxon>Fungi</taxon>
        <taxon>Dikarya</taxon>
        <taxon>Ascomycota</taxon>
        <taxon>Pezizomycotina</taxon>
        <taxon>Eurotiomycetes</taxon>
        <taxon>Eurotiomycetidae</taxon>
        <taxon>Onygenales</taxon>
        <taxon>Ajellomycetaceae</taxon>
        <taxon>Paracoccidioides</taxon>
    </lineage>
</organism>
<proteinExistence type="predicted"/>
<evidence type="ECO:0000313" key="1">
    <source>
        <dbReference type="EMBL" id="EEH33653.2"/>
    </source>
</evidence>
<keyword evidence="2" id="KW-1185">Reference proteome</keyword>
<name>C1H273_PARBA</name>
<protein>
    <submittedName>
        <fullName evidence="1">Uncharacterized protein</fullName>
    </submittedName>
</protein>
<dbReference type="Proteomes" id="UP000002059">
    <property type="component" value="Partially assembled WGS sequence"/>
</dbReference>
<gene>
    <name evidence="1" type="ORF">PAAG_04702</name>
</gene>
<dbReference type="HOGENOM" id="CLU_149955_0_0_1"/>